<dbReference type="EMBL" id="JACEOG010000001">
    <property type="protein sequence ID" value="MBA4608755.1"/>
    <property type="molecule type" value="Genomic_DNA"/>
</dbReference>
<evidence type="ECO:0000256" key="1">
    <source>
        <dbReference type="SAM" id="Phobius"/>
    </source>
</evidence>
<dbReference type="Proteomes" id="UP000550354">
    <property type="component" value="Unassembled WGS sequence"/>
</dbReference>
<evidence type="ECO:0000313" key="3">
    <source>
        <dbReference type="Proteomes" id="UP000550354"/>
    </source>
</evidence>
<feature type="transmembrane region" description="Helical" evidence="1">
    <location>
        <begin position="299"/>
        <end position="320"/>
    </location>
</feature>
<dbReference type="InterPro" id="IPR021424">
    <property type="entry name" value="PorA"/>
</dbReference>
<dbReference type="RefSeq" id="WP_181755524.1">
    <property type="nucleotide sequence ID" value="NZ_DAMCVE010000001.1"/>
</dbReference>
<dbReference type="Pfam" id="PF11271">
    <property type="entry name" value="PorA"/>
    <property type="match status" value="1"/>
</dbReference>
<keyword evidence="1" id="KW-0812">Transmembrane</keyword>
<keyword evidence="3" id="KW-1185">Reference proteome</keyword>
<accession>A0A838XDY6</accession>
<dbReference type="AlphaFoldDB" id="A0A838XDY6"/>
<reference evidence="2 3" key="1">
    <citation type="submission" date="2020-07" db="EMBL/GenBank/DDBJ databases">
        <title>Draft genome and description of Aeromicrobium phoceense strain Marseille-Q0843 isolated from healthy skin swab.</title>
        <authorList>
            <person name="Boxberger M."/>
            <person name="La Scola B."/>
        </authorList>
    </citation>
    <scope>NUCLEOTIDE SEQUENCE [LARGE SCALE GENOMIC DNA]</scope>
    <source>
        <strain evidence="2 3">Marseille-Q0843</strain>
    </source>
</reference>
<evidence type="ECO:0000313" key="2">
    <source>
        <dbReference type="EMBL" id="MBA4608755.1"/>
    </source>
</evidence>
<name>A0A838XDY6_9ACTN</name>
<protein>
    <submittedName>
        <fullName evidence="2">DUF3068 domain-containing protein</fullName>
    </submittedName>
</protein>
<proteinExistence type="predicted"/>
<comment type="caution">
    <text evidence="2">The sequence shown here is derived from an EMBL/GenBank/DDBJ whole genome shotgun (WGS) entry which is preliminary data.</text>
</comment>
<organism evidence="2 3">
    <name type="scientific">Aeromicrobium phoceense</name>
    <dbReference type="NCBI Taxonomy" id="2754045"/>
    <lineage>
        <taxon>Bacteria</taxon>
        <taxon>Bacillati</taxon>
        <taxon>Actinomycetota</taxon>
        <taxon>Actinomycetes</taxon>
        <taxon>Propionibacteriales</taxon>
        <taxon>Nocardioidaceae</taxon>
        <taxon>Aeromicrobium</taxon>
    </lineage>
</organism>
<gene>
    <name evidence="2" type="ORF">H1W00_09750</name>
</gene>
<keyword evidence="1" id="KW-0472">Membrane</keyword>
<sequence>MTYSEALVRKFSRGAVAFLTLGAFLLTLGVAMKVYAYDRLAVVPLDQNTQQVLGDDNANFFDADNVAPGSGAITTIATVIGDPDLAEEAADENDGANVGVFTKGQSTDNNDQAPPIDFLEQTFAIDRFTGEAVPWSGNSQNGEPIDYEGQIIKFPFNTQKKSYEYWDATIKAPMTMEYEGTEKVEGTDGSIDTYRFTGSVPETEFGIREVPRGIFGLEDTNSVEATRTYQNDRTIWVEPETGVMVKVQEAQKQWLKLDEPGAEDVVAMDTVSASTPETVQATIDDYGSKVGVLKAVRTWLPLAIGGLGVLFIVVGIAFAVRFRNQRNSDVDSDDDAYATA</sequence>
<keyword evidence="1" id="KW-1133">Transmembrane helix</keyword>